<dbReference type="AlphaFoldDB" id="A0AAJ0DH59"/>
<name>A0AAJ0DH59_9PEZI</name>
<feature type="domain" description="AB hydrolase-1" evidence="2">
    <location>
        <begin position="111"/>
        <end position="370"/>
    </location>
</feature>
<dbReference type="Pfam" id="PF12697">
    <property type="entry name" value="Abhydrolase_6"/>
    <property type="match status" value="1"/>
</dbReference>
<evidence type="ECO:0000313" key="3">
    <source>
        <dbReference type="EMBL" id="KAK3053957.1"/>
    </source>
</evidence>
<proteinExistence type="predicted"/>
<feature type="chain" id="PRO_5042571835" description="AB hydrolase-1 domain-containing protein" evidence="1">
    <location>
        <begin position="21"/>
        <end position="388"/>
    </location>
</feature>
<keyword evidence="4" id="KW-1185">Reference proteome</keyword>
<comment type="caution">
    <text evidence="3">The sequence shown here is derived from an EMBL/GenBank/DDBJ whole genome shotgun (WGS) entry which is preliminary data.</text>
</comment>
<evidence type="ECO:0000313" key="4">
    <source>
        <dbReference type="Proteomes" id="UP001271007"/>
    </source>
</evidence>
<dbReference type="Proteomes" id="UP001271007">
    <property type="component" value="Unassembled WGS sequence"/>
</dbReference>
<accession>A0AAJ0DH59</accession>
<sequence>MNDLIIGAVLLFTGNAAVFAQPTHDTHRYGTCQQFDVPINASAEGAIFDLTHIDDNISARSWAIIEDTRTTLRGADRIIKNITISGTFNIHVQLCQPHSSNGAGAIQIATHGGHYDSRYWDSKYQPEQHSYVEAALKAGYPILTYDRLGAGKSDLPDAYSGVQAGLELEILKELTLMARNRSIGSGSTASQSDSPRIIHVGHSFGSFLTSAFIATYPELSDAAVITGYVATEYLALAGYTPWAAQYAKAAQRPFDRTPGYIVNQKSGIQNIFFAGDPDTAFTKELLDYGDEIKQPVPIGELASGYKLVGLPGLNYTGLLHFMLAEFDTFVCAGDCNGVTNATALKKSYPKAAALEVDIQPNTGHALPLHNNATAGFEVSFDFLKRNGF</sequence>
<feature type="signal peptide" evidence="1">
    <location>
        <begin position="1"/>
        <end position="20"/>
    </location>
</feature>
<dbReference type="InterPro" id="IPR000073">
    <property type="entry name" value="AB_hydrolase_1"/>
</dbReference>
<dbReference type="EMBL" id="JAWDJX010000014">
    <property type="protein sequence ID" value="KAK3053957.1"/>
    <property type="molecule type" value="Genomic_DNA"/>
</dbReference>
<dbReference type="SUPFAM" id="SSF53474">
    <property type="entry name" value="alpha/beta-Hydrolases"/>
    <property type="match status" value="1"/>
</dbReference>
<evidence type="ECO:0000259" key="2">
    <source>
        <dbReference type="Pfam" id="PF12697"/>
    </source>
</evidence>
<protein>
    <recommendedName>
        <fullName evidence="2">AB hydrolase-1 domain-containing protein</fullName>
    </recommendedName>
</protein>
<gene>
    <name evidence="3" type="ORF">LTR09_005237</name>
</gene>
<dbReference type="Gene3D" id="3.40.50.1820">
    <property type="entry name" value="alpha/beta hydrolase"/>
    <property type="match status" value="1"/>
</dbReference>
<organism evidence="3 4">
    <name type="scientific">Extremus antarcticus</name>
    <dbReference type="NCBI Taxonomy" id="702011"/>
    <lineage>
        <taxon>Eukaryota</taxon>
        <taxon>Fungi</taxon>
        <taxon>Dikarya</taxon>
        <taxon>Ascomycota</taxon>
        <taxon>Pezizomycotina</taxon>
        <taxon>Dothideomycetes</taxon>
        <taxon>Dothideomycetidae</taxon>
        <taxon>Mycosphaerellales</taxon>
        <taxon>Extremaceae</taxon>
        <taxon>Extremus</taxon>
    </lineage>
</organism>
<dbReference type="InterPro" id="IPR029058">
    <property type="entry name" value="AB_hydrolase_fold"/>
</dbReference>
<reference evidence="3" key="1">
    <citation type="submission" date="2023-04" db="EMBL/GenBank/DDBJ databases">
        <title>Black Yeasts Isolated from many extreme environments.</title>
        <authorList>
            <person name="Coleine C."/>
            <person name="Stajich J.E."/>
            <person name="Selbmann L."/>
        </authorList>
    </citation>
    <scope>NUCLEOTIDE SEQUENCE</scope>
    <source>
        <strain evidence="3">CCFEE 5312</strain>
    </source>
</reference>
<keyword evidence="1" id="KW-0732">Signal</keyword>
<evidence type="ECO:0000256" key="1">
    <source>
        <dbReference type="SAM" id="SignalP"/>
    </source>
</evidence>